<organism evidence="2 3">
    <name type="scientific">Rotaria sordida</name>
    <dbReference type="NCBI Taxonomy" id="392033"/>
    <lineage>
        <taxon>Eukaryota</taxon>
        <taxon>Metazoa</taxon>
        <taxon>Spiralia</taxon>
        <taxon>Gnathifera</taxon>
        <taxon>Rotifera</taxon>
        <taxon>Eurotatoria</taxon>
        <taxon>Bdelloidea</taxon>
        <taxon>Philodinida</taxon>
        <taxon>Philodinidae</taxon>
        <taxon>Rotaria</taxon>
    </lineage>
</organism>
<proteinExistence type="predicted"/>
<dbReference type="EMBL" id="CAJNOO010003599">
    <property type="protein sequence ID" value="CAF1346036.1"/>
    <property type="molecule type" value="Genomic_DNA"/>
</dbReference>
<dbReference type="InterPro" id="IPR042812">
    <property type="entry name" value="SAMD3"/>
</dbReference>
<feature type="compositionally biased region" description="Low complexity" evidence="1">
    <location>
        <begin position="658"/>
        <end position="673"/>
    </location>
</feature>
<evidence type="ECO:0000313" key="2">
    <source>
        <dbReference type="EMBL" id="CAF1346036.1"/>
    </source>
</evidence>
<protein>
    <submittedName>
        <fullName evidence="2">Uncharacterized protein</fullName>
    </submittedName>
</protein>
<accession>A0A815H432</accession>
<dbReference type="PANTHER" id="PTHR47302:SF1">
    <property type="entry name" value="STERILE ALPHA MOTIF DOMAIN-CONTAINING PROTEIN 3"/>
    <property type="match status" value="1"/>
</dbReference>
<name>A0A815H432_9BILA</name>
<dbReference type="OrthoDB" id="10049949at2759"/>
<feature type="compositionally biased region" description="Basic residues" evidence="1">
    <location>
        <begin position="692"/>
        <end position="702"/>
    </location>
</feature>
<gene>
    <name evidence="2" type="ORF">RFH988_LOCUS32044</name>
</gene>
<sequence>MHQCLLLSFSNYYTIVNEGYSLLEREFYTLPIHCICLGEDIDGETLFNLPQSMVYEIIKPLKERVRFLTEHHALFHGTFRNNSDQTTSDKCDDNLLDSSSQSLIEECNFAHVTTQSTGALAKNYQGDATVFDSSCNPDNVNEETSMSSKEDDNKENNDDDEESVFPNIYVVPDLPPKLQQIIQKGELNEFRSHTNVRRLLLDTIFNHVTNEYSLLYPNKDQYKSMGKAILKTLNIPKDKEILNEWIESLKNKFKRERRPLQQTSAEVQQMKVKYGNSIGRPIKRTNNLIAPRRVSSVEFWNKIDLHDDPEDLHKNVQFMKNELVDQNFDWDQVKNPWKKTLVQRRTFIRDHTTKEVLQEYPGYRYALLIFDEVRYVCNVDIELNLKSMLPKLLDCIPDNSGFVNDLPAVRLIKLLSKYFSDSWQHILSSKEPLSPRPSIQITTDKFIIFLDYEIITETPSIDQALCVVISLYVLFELQFGSHNRIIQLLYGILLQEPGALTKPLRLLLNQWNFIVDKKEYKRSVQMPTTISTTTTLTTTVENLIQVEDSQADNLYDSEEEQEYIGNTTGLPSFVEEQNKSSIFALLGYIQSLTTTTPTSDKDLMKDYPLESSDSSTSSSPIDRPLLIHTLPTEKQQVITSPSPLLNDNPVRNVNIKHQTSSKSTDQSSTIQKKNIYAAKKQSSSPDEPIASRLKRSRLKTTN</sequence>
<comment type="caution">
    <text evidence="2">The sequence shown here is derived from an EMBL/GenBank/DDBJ whole genome shotgun (WGS) entry which is preliminary data.</text>
</comment>
<feature type="region of interest" description="Disordered" evidence="1">
    <location>
        <begin position="657"/>
        <end position="702"/>
    </location>
</feature>
<dbReference type="PANTHER" id="PTHR47302">
    <property type="entry name" value="STERILE ALPHA MOTIF DOMAIN-CONTAINING PROTEIN 3"/>
    <property type="match status" value="1"/>
</dbReference>
<dbReference type="Proteomes" id="UP000663882">
    <property type="component" value="Unassembled WGS sequence"/>
</dbReference>
<feature type="compositionally biased region" description="Polar residues" evidence="1">
    <location>
        <begin position="132"/>
        <end position="146"/>
    </location>
</feature>
<feature type="region of interest" description="Disordered" evidence="1">
    <location>
        <begin position="597"/>
        <end position="623"/>
    </location>
</feature>
<evidence type="ECO:0000313" key="3">
    <source>
        <dbReference type="Proteomes" id="UP000663882"/>
    </source>
</evidence>
<feature type="region of interest" description="Disordered" evidence="1">
    <location>
        <begin position="132"/>
        <end position="162"/>
    </location>
</feature>
<feature type="compositionally biased region" description="Basic and acidic residues" evidence="1">
    <location>
        <begin position="599"/>
        <end position="608"/>
    </location>
</feature>
<evidence type="ECO:0000256" key="1">
    <source>
        <dbReference type="SAM" id="MobiDB-lite"/>
    </source>
</evidence>
<reference evidence="2" key="1">
    <citation type="submission" date="2021-02" db="EMBL/GenBank/DDBJ databases">
        <authorList>
            <person name="Nowell W R."/>
        </authorList>
    </citation>
    <scope>NUCLEOTIDE SEQUENCE</scope>
</reference>
<dbReference type="AlphaFoldDB" id="A0A815H432"/>